<dbReference type="AlphaFoldDB" id="A0AAN6WBY7"/>
<feature type="transmembrane region" description="Helical" evidence="1">
    <location>
        <begin position="7"/>
        <end position="26"/>
    </location>
</feature>
<keyword evidence="1" id="KW-1133">Transmembrane helix</keyword>
<gene>
    <name evidence="2" type="ORF">QBC36DRAFT_98545</name>
</gene>
<dbReference type="EMBL" id="MU866132">
    <property type="protein sequence ID" value="KAK4178700.1"/>
    <property type="molecule type" value="Genomic_DNA"/>
</dbReference>
<protein>
    <submittedName>
        <fullName evidence="2">Uncharacterized protein</fullName>
    </submittedName>
</protein>
<organism evidence="2 3">
    <name type="scientific">Triangularia setosa</name>
    <dbReference type="NCBI Taxonomy" id="2587417"/>
    <lineage>
        <taxon>Eukaryota</taxon>
        <taxon>Fungi</taxon>
        <taxon>Dikarya</taxon>
        <taxon>Ascomycota</taxon>
        <taxon>Pezizomycotina</taxon>
        <taxon>Sordariomycetes</taxon>
        <taxon>Sordariomycetidae</taxon>
        <taxon>Sordariales</taxon>
        <taxon>Podosporaceae</taxon>
        <taxon>Triangularia</taxon>
    </lineage>
</organism>
<sequence length="92" mass="9780">MQLRWNSVPVGVAVVSVHVVAAAVLLRIAAALLGIVATLLGIVAALLGIADVAPSSHHPQWTARCDFPDGQRHQVVFLPIVYRLLKAPWAVS</sequence>
<accession>A0AAN6WBY7</accession>
<name>A0AAN6WBY7_9PEZI</name>
<keyword evidence="1" id="KW-0472">Membrane</keyword>
<reference evidence="2" key="1">
    <citation type="journal article" date="2023" name="Mol. Phylogenet. Evol.">
        <title>Genome-scale phylogeny and comparative genomics of the fungal order Sordariales.</title>
        <authorList>
            <person name="Hensen N."/>
            <person name="Bonometti L."/>
            <person name="Westerberg I."/>
            <person name="Brannstrom I.O."/>
            <person name="Guillou S."/>
            <person name="Cros-Aarteil S."/>
            <person name="Calhoun S."/>
            <person name="Haridas S."/>
            <person name="Kuo A."/>
            <person name="Mondo S."/>
            <person name="Pangilinan J."/>
            <person name="Riley R."/>
            <person name="LaButti K."/>
            <person name="Andreopoulos B."/>
            <person name="Lipzen A."/>
            <person name="Chen C."/>
            <person name="Yan M."/>
            <person name="Daum C."/>
            <person name="Ng V."/>
            <person name="Clum A."/>
            <person name="Steindorff A."/>
            <person name="Ohm R.A."/>
            <person name="Martin F."/>
            <person name="Silar P."/>
            <person name="Natvig D.O."/>
            <person name="Lalanne C."/>
            <person name="Gautier V."/>
            <person name="Ament-Velasquez S.L."/>
            <person name="Kruys A."/>
            <person name="Hutchinson M.I."/>
            <person name="Powell A.J."/>
            <person name="Barry K."/>
            <person name="Miller A.N."/>
            <person name="Grigoriev I.V."/>
            <person name="Debuchy R."/>
            <person name="Gladieux P."/>
            <person name="Hiltunen Thoren M."/>
            <person name="Johannesson H."/>
        </authorList>
    </citation>
    <scope>NUCLEOTIDE SEQUENCE</scope>
    <source>
        <strain evidence="2">CBS 892.96</strain>
    </source>
</reference>
<evidence type="ECO:0000313" key="2">
    <source>
        <dbReference type="EMBL" id="KAK4178700.1"/>
    </source>
</evidence>
<reference evidence="2" key="2">
    <citation type="submission" date="2023-05" db="EMBL/GenBank/DDBJ databases">
        <authorList>
            <consortium name="Lawrence Berkeley National Laboratory"/>
            <person name="Steindorff A."/>
            <person name="Hensen N."/>
            <person name="Bonometti L."/>
            <person name="Westerberg I."/>
            <person name="Brannstrom I.O."/>
            <person name="Guillou S."/>
            <person name="Cros-Aarteil S."/>
            <person name="Calhoun S."/>
            <person name="Haridas S."/>
            <person name="Kuo A."/>
            <person name="Mondo S."/>
            <person name="Pangilinan J."/>
            <person name="Riley R."/>
            <person name="Labutti K."/>
            <person name="Andreopoulos B."/>
            <person name="Lipzen A."/>
            <person name="Chen C."/>
            <person name="Yanf M."/>
            <person name="Daum C."/>
            <person name="Ng V."/>
            <person name="Clum A."/>
            <person name="Ohm R."/>
            <person name="Martin F."/>
            <person name="Silar P."/>
            <person name="Natvig D."/>
            <person name="Lalanne C."/>
            <person name="Gautier V."/>
            <person name="Ament-Velasquez S.L."/>
            <person name="Kruys A."/>
            <person name="Hutchinson M.I."/>
            <person name="Powell A.J."/>
            <person name="Barry K."/>
            <person name="Miller A.N."/>
            <person name="Grigoriev I.V."/>
            <person name="Debuchy R."/>
            <person name="Gladieux P."/>
            <person name="Thoren M.H."/>
            <person name="Johannesson H."/>
        </authorList>
    </citation>
    <scope>NUCLEOTIDE SEQUENCE</scope>
    <source>
        <strain evidence="2">CBS 892.96</strain>
    </source>
</reference>
<feature type="transmembrane region" description="Helical" evidence="1">
    <location>
        <begin position="32"/>
        <end position="50"/>
    </location>
</feature>
<proteinExistence type="predicted"/>
<dbReference type="Proteomes" id="UP001302321">
    <property type="component" value="Unassembled WGS sequence"/>
</dbReference>
<comment type="caution">
    <text evidence="2">The sequence shown here is derived from an EMBL/GenBank/DDBJ whole genome shotgun (WGS) entry which is preliminary data.</text>
</comment>
<evidence type="ECO:0000313" key="3">
    <source>
        <dbReference type="Proteomes" id="UP001302321"/>
    </source>
</evidence>
<evidence type="ECO:0000256" key="1">
    <source>
        <dbReference type="SAM" id="Phobius"/>
    </source>
</evidence>
<keyword evidence="1" id="KW-0812">Transmembrane</keyword>
<keyword evidence="3" id="KW-1185">Reference proteome</keyword>